<accession>A0ABU6S480</accession>
<proteinExistence type="predicted"/>
<feature type="domain" description="Ribonuclease H1 N-terminal" evidence="1">
    <location>
        <begin position="93"/>
        <end position="136"/>
    </location>
</feature>
<dbReference type="InterPro" id="IPR009027">
    <property type="entry name" value="Ribosomal_bL9/RNase_H1_N"/>
</dbReference>
<gene>
    <name evidence="2" type="ORF">PIB30_006353</name>
</gene>
<dbReference type="EMBL" id="JASCZI010060428">
    <property type="protein sequence ID" value="MED6131025.1"/>
    <property type="molecule type" value="Genomic_DNA"/>
</dbReference>
<evidence type="ECO:0000259" key="1">
    <source>
        <dbReference type="Pfam" id="PF01693"/>
    </source>
</evidence>
<sequence length="178" mass="20346">MPKGMCFGERSRCCELKEDCPWYFYADWGWEVDVRARLATCFPRAQQNSCRANEDTAYGDWDLDSTTTPQESLRPSERESLGVAVIMAGGRGKFYAVRVGKKTGIYRTWEEADEQVTGYGGVEHQSFATYEEAVEYMSRRRGRGIFMGYQQCGYQQLSLIFMGLKCGLIATHIHNVLR</sequence>
<dbReference type="InterPro" id="IPR011320">
    <property type="entry name" value="RNase_H1_N"/>
</dbReference>
<dbReference type="SUPFAM" id="SSF55658">
    <property type="entry name" value="L9 N-domain-like"/>
    <property type="match status" value="1"/>
</dbReference>
<dbReference type="Proteomes" id="UP001341840">
    <property type="component" value="Unassembled WGS sequence"/>
</dbReference>
<keyword evidence="3" id="KW-1185">Reference proteome</keyword>
<protein>
    <recommendedName>
        <fullName evidence="1">Ribonuclease H1 N-terminal domain-containing protein</fullName>
    </recommendedName>
</protein>
<evidence type="ECO:0000313" key="2">
    <source>
        <dbReference type="EMBL" id="MED6131025.1"/>
    </source>
</evidence>
<dbReference type="Gene3D" id="3.40.970.10">
    <property type="entry name" value="Ribonuclease H1, N-terminal domain"/>
    <property type="match status" value="1"/>
</dbReference>
<reference evidence="2 3" key="1">
    <citation type="journal article" date="2023" name="Plants (Basel)">
        <title>Bridging the Gap: Combining Genomics and Transcriptomics Approaches to Understand Stylosanthes scabra, an Orphan Legume from the Brazilian Caatinga.</title>
        <authorList>
            <person name="Ferreira-Neto J.R.C."/>
            <person name="da Silva M.D."/>
            <person name="Binneck E."/>
            <person name="de Melo N.F."/>
            <person name="da Silva R.H."/>
            <person name="de Melo A.L.T.M."/>
            <person name="Pandolfi V."/>
            <person name="Bustamante F.O."/>
            <person name="Brasileiro-Vidal A.C."/>
            <person name="Benko-Iseppon A.M."/>
        </authorList>
    </citation>
    <scope>NUCLEOTIDE SEQUENCE [LARGE SCALE GENOMIC DNA]</scope>
    <source>
        <tissue evidence="2">Leaves</tissue>
    </source>
</reference>
<evidence type="ECO:0000313" key="3">
    <source>
        <dbReference type="Proteomes" id="UP001341840"/>
    </source>
</evidence>
<dbReference type="Pfam" id="PF01693">
    <property type="entry name" value="Cauli_VI"/>
    <property type="match status" value="1"/>
</dbReference>
<dbReference type="InterPro" id="IPR037056">
    <property type="entry name" value="RNase_H1_N_sf"/>
</dbReference>
<organism evidence="2 3">
    <name type="scientific">Stylosanthes scabra</name>
    <dbReference type="NCBI Taxonomy" id="79078"/>
    <lineage>
        <taxon>Eukaryota</taxon>
        <taxon>Viridiplantae</taxon>
        <taxon>Streptophyta</taxon>
        <taxon>Embryophyta</taxon>
        <taxon>Tracheophyta</taxon>
        <taxon>Spermatophyta</taxon>
        <taxon>Magnoliopsida</taxon>
        <taxon>eudicotyledons</taxon>
        <taxon>Gunneridae</taxon>
        <taxon>Pentapetalae</taxon>
        <taxon>rosids</taxon>
        <taxon>fabids</taxon>
        <taxon>Fabales</taxon>
        <taxon>Fabaceae</taxon>
        <taxon>Papilionoideae</taxon>
        <taxon>50 kb inversion clade</taxon>
        <taxon>dalbergioids sensu lato</taxon>
        <taxon>Dalbergieae</taxon>
        <taxon>Pterocarpus clade</taxon>
        <taxon>Stylosanthes</taxon>
    </lineage>
</organism>
<comment type="caution">
    <text evidence="2">The sequence shown here is derived from an EMBL/GenBank/DDBJ whole genome shotgun (WGS) entry which is preliminary data.</text>
</comment>
<name>A0ABU6S480_9FABA</name>